<evidence type="ECO:0000313" key="2">
    <source>
        <dbReference type="EMBL" id="EDV59368.1"/>
    </source>
</evidence>
<dbReference type="HOGENOM" id="CLU_333523_0_0_1"/>
<feature type="region of interest" description="Disordered" evidence="1">
    <location>
        <begin position="670"/>
        <end position="690"/>
    </location>
</feature>
<dbReference type="OrthoDB" id="8196194at2759"/>
<name>B3N7G3_DROER</name>
<feature type="compositionally biased region" description="Basic and acidic residues" evidence="1">
    <location>
        <begin position="138"/>
        <end position="150"/>
    </location>
</feature>
<feature type="compositionally biased region" description="Basic residues" evidence="1">
    <location>
        <begin position="119"/>
        <end position="131"/>
    </location>
</feature>
<keyword evidence="3" id="KW-1185">Reference proteome</keyword>
<evidence type="ECO:0000313" key="3">
    <source>
        <dbReference type="Proteomes" id="UP000008711"/>
    </source>
</evidence>
<dbReference type="AlphaFoldDB" id="B3N7G3"/>
<reference evidence="2 3" key="1">
    <citation type="journal article" date="2007" name="Nature">
        <title>Evolution of genes and genomes on the Drosophila phylogeny.</title>
        <authorList>
            <consortium name="Drosophila 12 Genomes Consortium"/>
            <person name="Clark A.G."/>
            <person name="Eisen M.B."/>
            <person name="Smith D.R."/>
            <person name="Bergman C.M."/>
            <person name="Oliver B."/>
            <person name="Markow T.A."/>
            <person name="Kaufman T.C."/>
            <person name="Kellis M."/>
            <person name="Gelbart W."/>
            <person name="Iyer V.N."/>
            <person name="Pollard D.A."/>
            <person name="Sackton T.B."/>
            <person name="Larracuente A.M."/>
            <person name="Singh N.D."/>
            <person name="Abad J.P."/>
            <person name="Abt D.N."/>
            <person name="Adryan B."/>
            <person name="Aguade M."/>
            <person name="Akashi H."/>
            <person name="Anderson W.W."/>
            <person name="Aquadro C.F."/>
            <person name="Ardell D.H."/>
            <person name="Arguello R."/>
            <person name="Artieri C.G."/>
            <person name="Barbash D.A."/>
            <person name="Barker D."/>
            <person name="Barsanti P."/>
            <person name="Batterham P."/>
            <person name="Batzoglou S."/>
            <person name="Begun D."/>
            <person name="Bhutkar A."/>
            <person name="Blanco E."/>
            <person name="Bosak S.A."/>
            <person name="Bradley R.K."/>
            <person name="Brand A.D."/>
            <person name="Brent M.R."/>
            <person name="Brooks A.N."/>
            <person name="Brown R.H."/>
            <person name="Butlin R.K."/>
            <person name="Caggese C."/>
            <person name="Calvi B.R."/>
            <person name="Bernardo de Carvalho A."/>
            <person name="Caspi A."/>
            <person name="Castrezana S."/>
            <person name="Celniker S.E."/>
            <person name="Chang J.L."/>
            <person name="Chapple C."/>
            <person name="Chatterji S."/>
            <person name="Chinwalla A."/>
            <person name="Civetta A."/>
            <person name="Clifton S.W."/>
            <person name="Comeron J.M."/>
            <person name="Costello J.C."/>
            <person name="Coyne J.A."/>
            <person name="Daub J."/>
            <person name="David R.G."/>
            <person name="Delcher A.L."/>
            <person name="Delehaunty K."/>
            <person name="Do C.B."/>
            <person name="Ebling H."/>
            <person name="Edwards K."/>
            <person name="Eickbush T."/>
            <person name="Evans J.D."/>
            <person name="Filipski A."/>
            <person name="Findeiss S."/>
            <person name="Freyhult E."/>
            <person name="Fulton L."/>
            <person name="Fulton R."/>
            <person name="Garcia A.C."/>
            <person name="Gardiner A."/>
            <person name="Garfield D.A."/>
            <person name="Garvin B.E."/>
            <person name="Gibson G."/>
            <person name="Gilbert D."/>
            <person name="Gnerre S."/>
            <person name="Godfrey J."/>
            <person name="Good R."/>
            <person name="Gotea V."/>
            <person name="Gravely B."/>
            <person name="Greenberg A.J."/>
            <person name="Griffiths-Jones S."/>
            <person name="Gross S."/>
            <person name="Guigo R."/>
            <person name="Gustafson E.A."/>
            <person name="Haerty W."/>
            <person name="Hahn M.W."/>
            <person name="Halligan D.L."/>
            <person name="Halpern A.L."/>
            <person name="Halter G.M."/>
            <person name="Han M.V."/>
            <person name="Heger A."/>
            <person name="Hillier L."/>
            <person name="Hinrichs A.S."/>
            <person name="Holmes I."/>
            <person name="Hoskins R.A."/>
            <person name="Hubisz M.J."/>
            <person name="Hultmark D."/>
            <person name="Huntley M.A."/>
            <person name="Jaffe D.B."/>
            <person name="Jagadeeshan S."/>
            <person name="Jeck W.R."/>
            <person name="Johnson J."/>
            <person name="Jones C.D."/>
            <person name="Jordan W.C."/>
            <person name="Karpen G.H."/>
            <person name="Kataoka E."/>
            <person name="Keightley P.D."/>
            <person name="Kheradpour P."/>
            <person name="Kirkness E.F."/>
            <person name="Koerich L.B."/>
            <person name="Kristiansen K."/>
            <person name="Kudrna D."/>
            <person name="Kulathinal R.J."/>
            <person name="Kumar S."/>
            <person name="Kwok R."/>
            <person name="Lander E."/>
            <person name="Langley C.H."/>
            <person name="Lapoint R."/>
            <person name="Lazzaro B.P."/>
            <person name="Lee S.J."/>
            <person name="Levesque L."/>
            <person name="Li R."/>
            <person name="Lin C.F."/>
            <person name="Lin M.F."/>
            <person name="Lindblad-Toh K."/>
            <person name="Llopart A."/>
            <person name="Long M."/>
            <person name="Low L."/>
            <person name="Lozovsky E."/>
            <person name="Lu J."/>
            <person name="Luo M."/>
            <person name="Machado C.A."/>
            <person name="Makalowski W."/>
            <person name="Marzo M."/>
            <person name="Matsuda M."/>
            <person name="Matzkin L."/>
            <person name="McAllister B."/>
            <person name="McBride C.S."/>
            <person name="McKernan B."/>
            <person name="McKernan K."/>
            <person name="Mendez-Lago M."/>
            <person name="Minx P."/>
            <person name="Mollenhauer M.U."/>
            <person name="Montooth K."/>
            <person name="Mount S.M."/>
            <person name="Mu X."/>
            <person name="Myers E."/>
            <person name="Negre B."/>
            <person name="Newfeld S."/>
            <person name="Nielsen R."/>
            <person name="Noor M.A."/>
            <person name="O'Grady P."/>
            <person name="Pachter L."/>
            <person name="Papaceit M."/>
            <person name="Parisi M.J."/>
            <person name="Parisi M."/>
            <person name="Parts L."/>
            <person name="Pedersen J.S."/>
            <person name="Pesole G."/>
            <person name="Phillippy A.M."/>
            <person name="Ponting C.P."/>
            <person name="Pop M."/>
            <person name="Porcelli D."/>
            <person name="Powell J.R."/>
            <person name="Prohaska S."/>
            <person name="Pruitt K."/>
            <person name="Puig M."/>
            <person name="Quesneville H."/>
            <person name="Ram K.R."/>
            <person name="Rand D."/>
            <person name="Rasmussen M.D."/>
            <person name="Reed L.K."/>
            <person name="Reenan R."/>
            <person name="Reily A."/>
            <person name="Remington K.A."/>
            <person name="Rieger T.T."/>
            <person name="Ritchie M.G."/>
            <person name="Robin C."/>
            <person name="Rogers Y.H."/>
            <person name="Rohde C."/>
            <person name="Rozas J."/>
            <person name="Rubenfield M.J."/>
            <person name="Ruiz A."/>
            <person name="Russo S."/>
            <person name="Salzberg S.L."/>
            <person name="Sanchez-Gracia A."/>
            <person name="Saranga D.J."/>
            <person name="Sato H."/>
            <person name="Schaeffer S.W."/>
            <person name="Schatz M.C."/>
            <person name="Schlenke T."/>
            <person name="Schwartz R."/>
            <person name="Segarra C."/>
            <person name="Singh R.S."/>
            <person name="Sirot L."/>
            <person name="Sirota M."/>
            <person name="Sisneros N.B."/>
            <person name="Smith C.D."/>
            <person name="Smith T.F."/>
            <person name="Spieth J."/>
            <person name="Stage D.E."/>
            <person name="Stark A."/>
            <person name="Stephan W."/>
            <person name="Strausberg R.L."/>
            <person name="Strempel S."/>
            <person name="Sturgill D."/>
            <person name="Sutton G."/>
            <person name="Sutton G.G."/>
            <person name="Tao W."/>
            <person name="Teichmann S."/>
            <person name="Tobari Y.N."/>
            <person name="Tomimura Y."/>
            <person name="Tsolas J.M."/>
            <person name="Valente V.L."/>
            <person name="Venter E."/>
            <person name="Venter J.C."/>
            <person name="Vicario S."/>
            <person name="Vieira F.G."/>
            <person name="Vilella A.J."/>
            <person name="Villasante A."/>
            <person name="Walenz B."/>
            <person name="Wang J."/>
            <person name="Wasserman M."/>
            <person name="Watts T."/>
            <person name="Wilson D."/>
            <person name="Wilson R.K."/>
            <person name="Wing R.A."/>
            <person name="Wolfner M.F."/>
            <person name="Wong A."/>
            <person name="Wong G.K."/>
            <person name="Wu C.I."/>
            <person name="Wu G."/>
            <person name="Yamamoto D."/>
            <person name="Yang H.P."/>
            <person name="Yang S.P."/>
            <person name="Yorke J.A."/>
            <person name="Yoshida K."/>
            <person name="Zdobnov E."/>
            <person name="Zhang P."/>
            <person name="Zhang Y."/>
            <person name="Zimin A.V."/>
            <person name="Baldwin J."/>
            <person name="Abdouelleil A."/>
            <person name="Abdulkadir J."/>
            <person name="Abebe A."/>
            <person name="Abera B."/>
            <person name="Abreu J."/>
            <person name="Acer S.C."/>
            <person name="Aftuck L."/>
            <person name="Alexander A."/>
            <person name="An P."/>
            <person name="Anderson E."/>
            <person name="Anderson S."/>
            <person name="Arachi H."/>
            <person name="Azer M."/>
            <person name="Bachantsang P."/>
            <person name="Barry A."/>
            <person name="Bayul T."/>
            <person name="Berlin A."/>
            <person name="Bessette D."/>
            <person name="Bloom T."/>
            <person name="Blye J."/>
            <person name="Boguslavskiy L."/>
            <person name="Bonnet C."/>
            <person name="Boukhgalter B."/>
            <person name="Bourzgui I."/>
            <person name="Brown A."/>
            <person name="Cahill P."/>
            <person name="Channer S."/>
            <person name="Cheshatsang Y."/>
            <person name="Chuda L."/>
            <person name="Citroen M."/>
            <person name="Collymore A."/>
            <person name="Cooke P."/>
            <person name="Costello M."/>
            <person name="D'Aco K."/>
            <person name="Daza R."/>
            <person name="De Haan G."/>
            <person name="DeGray S."/>
            <person name="DeMaso C."/>
            <person name="Dhargay N."/>
            <person name="Dooley K."/>
            <person name="Dooley E."/>
            <person name="Doricent M."/>
            <person name="Dorje P."/>
            <person name="Dorjee K."/>
            <person name="Dupes A."/>
            <person name="Elong R."/>
            <person name="Falk J."/>
            <person name="Farina A."/>
            <person name="Faro S."/>
            <person name="Ferguson D."/>
            <person name="Fisher S."/>
            <person name="Foley C.D."/>
            <person name="Franke A."/>
            <person name="Friedrich D."/>
            <person name="Gadbois L."/>
            <person name="Gearin G."/>
            <person name="Gearin C.R."/>
            <person name="Giannoukos G."/>
            <person name="Goode T."/>
            <person name="Graham J."/>
            <person name="Grandbois E."/>
            <person name="Grewal S."/>
            <person name="Gyaltsen K."/>
            <person name="Hafez N."/>
            <person name="Hagos B."/>
            <person name="Hall J."/>
            <person name="Henson C."/>
            <person name="Hollinger A."/>
            <person name="Honan T."/>
            <person name="Huard M.D."/>
            <person name="Hughes L."/>
            <person name="Hurhula B."/>
            <person name="Husby M.E."/>
            <person name="Kamat A."/>
            <person name="Kanga B."/>
            <person name="Kashin S."/>
            <person name="Khazanovich D."/>
            <person name="Kisner P."/>
            <person name="Lance K."/>
            <person name="Lara M."/>
            <person name="Lee W."/>
            <person name="Lennon N."/>
            <person name="Letendre F."/>
            <person name="LeVine R."/>
            <person name="Lipovsky A."/>
            <person name="Liu X."/>
            <person name="Liu J."/>
            <person name="Liu S."/>
            <person name="Lokyitsang T."/>
            <person name="Lokyitsang Y."/>
            <person name="Lubonja R."/>
            <person name="Lui A."/>
            <person name="MacDonald P."/>
            <person name="Magnisalis V."/>
            <person name="Maru K."/>
            <person name="Matthews C."/>
            <person name="McCusker W."/>
            <person name="McDonough S."/>
            <person name="Mehta T."/>
            <person name="Meldrim J."/>
            <person name="Meneus L."/>
            <person name="Mihai O."/>
            <person name="Mihalev A."/>
            <person name="Mihova T."/>
            <person name="Mittelman R."/>
            <person name="Mlenga V."/>
            <person name="Montmayeur A."/>
            <person name="Mulrain L."/>
            <person name="Navidi A."/>
            <person name="Naylor J."/>
            <person name="Negash T."/>
            <person name="Nguyen T."/>
            <person name="Nguyen N."/>
            <person name="Nicol R."/>
            <person name="Norbu C."/>
            <person name="Norbu N."/>
            <person name="Novod N."/>
            <person name="O'Neill B."/>
            <person name="Osman S."/>
            <person name="Markiewicz E."/>
            <person name="Oyono O.L."/>
            <person name="Patti C."/>
            <person name="Phunkhang P."/>
            <person name="Pierre F."/>
            <person name="Priest M."/>
            <person name="Raghuraman S."/>
            <person name="Rege F."/>
            <person name="Reyes R."/>
            <person name="Rise C."/>
            <person name="Rogov P."/>
            <person name="Ross K."/>
            <person name="Ryan E."/>
            <person name="Settipalli S."/>
            <person name="Shea T."/>
            <person name="Sherpa N."/>
            <person name="Shi L."/>
            <person name="Shih D."/>
            <person name="Sparrow T."/>
            <person name="Spaulding J."/>
            <person name="Stalker J."/>
            <person name="Stange-Thomann N."/>
            <person name="Stavropoulos S."/>
            <person name="Stone C."/>
            <person name="Strader C."/>
            <person name="Tesfaye S."/>
            <person name="Thomson T."/>
            <person name="Thoulutsang Y."/>
            <person name="Thoulutsang D."/>
            <person name="Topham K."/>
            <person name="Topping I."/>
            <person name="Tsamla T."/>
            <person name="Vassiliev H."/>
            <person name="Vo A."/>
            <person name="Wangchuk T."/>
            <person name="Wangdi T."/>
            <person name="Weiand M."/>
            <person name="Wilkinson J."/>
            <person name="Wilson A."/>
            <person name="Yadav S."/>
            <person name="Young G."/>
            <person name="Yu Q."/>
            <person name="Zembek L."/>
            <person name="Zhong D."/>
            <person name="Zimmer A."/>
            <person name="Zwirko Z."/>
            <person name="Jaffe D.B."/>
            <person name="Alvarez P."/>
            <person name="Brockman W."/>
            <person name="Butler J."/>
            <person name="Chin C."/>
            <person name="Gnerre S."/>
            <person name="Grabherr M."/>
            <person name="Kleber M."/>
            <person name="Mauceli E."/>
            <person name="MacCallum I."/>
        </authorList>
    </citation>
    <scope>NUCLEOTIDE SEQUENCE [LARGE SCALE GENOMIC DNA]</scope>
    <source>
        <strain evidence="2 3">TSC#14021-0224.01</strain>
    </source>
</reference>
<evidence type="ECO:0000256" key="1">
    <source>
        <dbReference type="SAM" id="MobiDB-lite"/>
    </source>
</evidence>
<feature type="compositionally biased region" description="Low complexity" evidence="1">
    <location>
        <begin position="245"/>
        <end position="261"/>
    </location>
</feature>
<organism evidence="2 3">
    <name type="scientific">Drosophila erecta</name>
    <name type="common">Fruit fly</name>
    <dbReference type="NCBI Taxonomy" id="7220"/>
    <lineage>
        <taxon>Eukaryota</taxon>
        <taxon>Metazoa</taxon>
        <taxon>Ecdysozoa</taxon>
        <taxon>Arthropoda</taxon>
        <taxon>Hexapoda</taxon>
        <taxon>Insecta</taxon>
        <taxon>Pterygota</taxon>
        <taxon>Neoptera</taxon>
        <taxon>Endopterygota</taxon>
        <taxon>Diptera</taxon>
        <taxon>Brachycera</taxon>
        <taxon>Muscomorpha</taxon>
        <taxon>Ephydroidea</taxon>
        <taxon>Drosophilidae</taxon>
        <taxon>Drosophila</taxon>
        <taxon>Sophophora</taxon>
    </lineage>
</organism>
<feature type="compositionally biased region" description="Basic and acidic residues" evidence="1">
    <location>
        <begin position="215"/>
        <end position="228"/>
    </location>
</feature>
<dbReference type="KEGG" id="der:6540696"/>
<dbReference type="Proteomes" id="UP000008711">
    <property type="component" value="Unassembled WGS sequence"/>
</dbReference>
<dbReference type="EMBL" id="CH954177">
    <property type="protein sequence ID" value="EDV59368.1"/>
    <property type="molecule type" value="Genomic_DNA"/>
</dbReference>
<proteinExistence type="predicted"/>
<gene>
    <name evidence="2" type="primary">Dere\GG10551</name>
    <name evidence="2" type="synonym">dere_GLEANR_10466</name>
    <name evidence="2" type="synonym">GG10551</name>
    <name evidence="2" type="ORF">Dere_GG10551</name>
</gene>
<feature type="compositionally biased region" description="Pro residues" evidence="1">
    <location>
        <begin position="471"/>
        <end position="483"/>
    </location>
</feature>
<dbReference type="OMA" id="TTDDETH"/>
<feature type="compositionally biased region" description="Basic and acidic residues" evidence="1">
    <location>
        <begin position="8"/>
        <end position="38"/>
    </location>
</feature>
<feature type="compositionally biased region" description="Low complexity" evidence="1">
    <location>
        <begin position="151"/>
        <end position="180"/>
    </location>
</feature>
<feature type="compositionally biased region" description="Low complexity" evidence="1">
    <location>
        <begin position="452"/>
        <end position="470"/>
    </location>
</feature>
<accession>B3N7G3</accession>
<dbReference type="eggNOG" id="ENOG502S9MH">
    <property type="taxonomic scope" value="Eukaryota"/>
</dbReference>
<feature type="compositionally biased region" description="Basic and acidic residues" evidence="1">
    <location>
        <begin position="59"/>
        <end position="77"/>
    </location>
</feature>
<dbReference type="PhylomeDB" id="B3N7G3"/>
<sequence length="760" mass="80485">MGKTQSKRSIDITTDPKKVGEGDEVAGKVEKIDVDQKTDAPAVNGDAATPKEGGDEAAAVEKKETEEHSENDKDLTTEKNAVAEGGDAAAETAKGEEGSPKEAAAGEDITPLADESIKSKSKKDKVKKKWSFRSISFGKKDKQKPAKSEEATSPTSGTTSPTTAEAEAAPSADAAPAEPSVVTNGEPEKPAETATATSEPASKDEKPAENGSATEQEKQANGEAEKEAPAPSTVEEAAKPKPAEEPATATATESNTTATEEVPVKESQPEPKVVTNGHGDGEALTNGSSNGLAESPVTETAPVADNIPSNVDDEQPHQNGTNGTTTPPPTPVATEIEKGQQIEASSEVIETVTPSQAEEEVVAAIIKAVSSELEAETEIESEAEGFVVVASVSTEVEVPVSISPVEPVAEVSQVETEPVVEIPEVEAKSVAEVYKAESEFVPEVSEVKTEQVVEVPEVESESVTVETRSSSPPPPLPKSPPPSRVSAFVLSEDVIEEQLTPKVPEVNEIKPDEIEQQAISMVAEITEQAAEIVTEKEKQEEEAKADFVPETVKVEVEESISTVEDKEDLPVHNDEVAAPSPTADEVQKLIEDEATPDKEDFFPVPASIDPANLSDDVAVTESVDFEVQKESVTISFNVAESSSVSDDQAVIENQDEILQEELKAVEETIEQETSDQQVISEDAQSDNDKENEIDLVENIISDLDAPITKAGGDMLVELDVRPTEQEGESNNKVDLAKDLKEKNAAAADVTTQEQLPVTCE</sequence>
<feature type="region of interest" description="Disordered" evidence="1">
    <location>
        <begin position="1"/>
        <end position="355"/>
    </location>
</feature>
<protein>
    <submittedName>
        <fullName evidence="2">Uncharacterized protein, isoform A</fullName>
    </submittedName>
</protein>
<feature type="region of interest" description="Disordered" evidence="1">
    <location>
        <begin position="452"/>
        <end position="485"/>
    </location>
</feature>
<reference evidence="2 3" key="2">
    <citation type="journal article" date="2008" name="Bioinformatics">
        <title>Assembly reconciliation.</title>
        <authorList>
            <person name="Zimin A.V."/>
            <person name="Smith D.R."/>
            <person name="Sutton G."/>
            <person name="Yorke J.A."/>
        </authorList>
    </citation>
    <scope>NUCLEOTIDE SEQUENCE [LARGE SCALE GENOMIC DNA]</scope>
    <source>
        <strain evidence="2 3">TSC#14021-0224.01</strain>
    </source>
</reference>